<evidence type="ECO:0000256" key="1">
    <source>
        <dbReference type="SAM" id="MobiDB-lite"/>
    </source>
</evidence>
<keyword evidence="2" id="KW-0812">Transmembrane</keyword>
<feature type="region of interest" description="Disordered" evidence="1">
    <location>
        <begin position="1"/>
        <end position="56"/>
    </location>
</feature>
<proteinExistence type="predicted"/>
<accession>B4HXQ1</accession>
<keyword evidence="2" id="KW-1133">Transmembrane helix</keyword>
<feature type="compositionally biased region" description="Basic and acidic residues" evidence="1">
    <location>
        <begin position="17"/>
        <end position="26"/>
    </location>
</feature>
<keyword evidence="4" id="KW-1185">Reference proteome</keyword>
<name>B4HXQ1_DROSE</name>
<gene>
    <name evidence="3" type="primary">Dsec\GM14368</name>
    <name evidence="3" type="ORF">Dsec_GM14368</name>
</gene>
<dbReference type="AlphaFoldDB" id="B4HXQ1"/>
<evidence type="ECO:0000313" key="3">
    <source>
        <dbReference type="EMBL" id="EDW51831.1"/>
    </source>
</evidence>
<dbReference type="Proteomes" id="UP000001292">
    <property type="component" value="Unassembled WGS sequence"/>
</dbReference>
<dbReference type="EMBL" id="CH480818">
    <property type="protein sequence ID" value="EDW51831.1"/>
    <property type="molecule type" value="Genomic_DNA"/>
</dbReference>
<dbReference type="PhylomeDB" id="B4HXQ1"/>
<organism evidence="4">
    <name type="scientific">Drosophila sechellia</name>
    <name type="common">Fruit fly</name>
    <dbReference type="NCBI Taxonomy" id="7238"/>
    <lineage>
        <taxon>Eukaryota</taxon>
        <taxon>Metazoa</taxon>
        <taxon>Ecdysozoa</taxon>
        <taxon>Arthropoda</taxon>
        <taxon>Hexapoda</taxon>
        <taxon>Insecta</taxon>
        <taxon>Pterygota</taxon>
        <taxon>Neoptera</taxon>
        <taxon>Endopterygota</taxon>
        <taxon>Diptera</taxon>
        <taxon>Brachycera</taxon>
        <taxon>Muscomorpha</taxon>
        <taxon>Ephydroidea</taxon>
        <taxon>Drosophilidae</taxon>
        <taxon>Drosophila</taxon>
        <taxon>Sophophora</taxon>
    </lineage>
</organism>
<keyword evidence="2" id="KW-0472">Membrane</keyword>
<feature type="transmembrane region" description="Helical" evidence="2">
    <location>
        <begin position="364"/>
        <end position="389"/>
    </location>
</feature>
<sequence>MQTHRIKVLGQAGQDSGSRRSWPETQKKRKTAKNSKNPPSNKGRRQKQQPSCPESRTFGQVKVTCKVAGMSESRNVGGVENSSQPQLVRIIGDLGRVAAATLSSRGWPTSRCRGELGALLPAPRGVHWKQVGRIFCTGSEFIPAISGWQTDLKIDRLIQRQLAARSWLVHLSSPVSPMSIEAPPAPFTCHCHRLRRGCWLTFAYKAADMAISIAIANAKREMRKISSSSSRIVATYFKCQTSKLHTGNSAPSSIPKLYLHVLPPSLFLLDCFLALWLTYQKANIITPNASPGISRVALLVGVLAIIFDFFCDFCSRRRRPRRRRRRRTWPLYTCQWHLWPHSRASVYPTVGRLVVSPVVAVPDVACCSVAVAVAVAAYVAAAIAVFVWLNRYYGLPTTLVNMPPEHRPYDGLWMGELGSVEDDHRTFSLARSLLEQ</sequence>
<dbReference type="HOGENOM" id="CLU_628938_0_0_1"/>
<feature type="transmembrane region" description="Helical" evidence="2">
    <location>
        <begin position="296"/>
        <end position="315"/>
    </location>
</feature>
<protein>
    <submittedName>
        <fullName evidence="3">GM14368</fullName>
    </submittedName>
</protein>
<evidence type="ECO:0000313" key="4">
    <source>
        <dbReference type="Proteomes" id="UP000001292"/>
    </source>
</evidence>
<feature type="transmembrane region" description="Helical" evidence="2">
    <location>
        <begin position="257"/>
        <end position="276"/>
    </location>
</feature>
<reference evidence="3 4" key="1">
    <citation type="journal article" date="2007" name="Nature">
        <title>Evolution of genes and genomes on the Drosophila phylogeny.</title>
        <authorList>
            <consortium name="Drosophila 12 Genomes Consortium"/>
            <person name="Clark A.G."/>
            <person name="Eisen M.B."/>
            <person name="Smith D.R."/>
            <person name="Bergman C.M."/>
            <person name="Oliver B."/>
            <person name="Markow T.A."/>
            <person name="Kaufman T.C."/>
            <person name="Kellis M."/>
            <person name="Gelbart W."/>
            <person name="Iyer V.N."/>
            <person name="Pollard D.A."/>
            <person name="Sackton T.B."/>
            <person name="Larracuente A.M."/>
            <person name="Singh N.D."/>
            <person name="Abad J.P."/>
            <person name="Abt D.N."/>
            <person name="Adryan B."/>
            <person name="Aguade M."/>
            <person name="Akashi H."/>
            <person name="Anderson W.W."/>
            <person name="Aquadro C.F."/>
            <person name="Ardell D.H."/>
            <person name="Arguello R."/>
            <person name="Artieri C.G."/>
            <person name="Barbash D.A."/>
            <person name="Barker D."/>
            <person name="Barsanti P."/>
            <person name="Batterham P."/>
            <person name="Batzoglou S."/>
            <person name="Begun D."/>
            <person name="Bhutkar A."/>
            <person name="Blanco E."/>
            <person name="Bosak S.A."/>
            <person name="Bradley R.K."/>
            <person name="Brand A.D."/>
            <person name="Brent M.R."/>
            <person name="Brooks A.N."/>
            <person name="Brown R.H."/>
            <person name="Butlin R.K."/>
            <person name="Caggese C."/>
            <person name="Calvi B.R."/>
            <person name="Bernardo de Carvalho A."/>
            <person name="Caspi A."/>
            <person name="Castrezana S."/>
            <person name="Celniker S.E."/>
            <person name="Chang J.L."/>
            <person name="Chapple C."/>
            <person name="Chatterji S."/>
            <person name="Chinwalla A."/>
            <person name="Civetta A."/>
            <person name="Clifton S.W."/>
            <person name="Comeron J.M."/>
            <person name="Costello J.C."/>
            <person name="Coyne J.A."/>
            <person name="Daub J."/>
            <person name="David R.G."/>
            <person name="Delcher A.L."/>
            <person name="Delehaunty K."/>
            <person name="Do C.B."/>
            <person name="Ebling H."/>
            <person name="Edwards K."/>
            <person name="Eickbush T."/>
            <person name="Evans J.D."/>
            <person name="Filipski A."/>
            <person name="Findeiss S."/>
            <person name="Freyhult E."/>
            <person name="Fulton L."/>
            <person name="Fulton R."/>
            <person name="Garcia A.C."/>
            <person name="Gardiner A."/>
            <person name="Garfield D.A."/>
            <person name="Garvin B.E."/>
            <person name="Gibson G."/>
            <person name="Gilbert D."/>
            <person name="Gnerre S."/>
            <person name="Godfrey J."/>
            <person name="Good R."/>
            <person name="Gotea V."/>
            <person name="Gravely B."/>
            <person name="Greenberg A.J."/>
            <person name="Griffiths-Jones S."/>
            <person name="Gross S."/>
            <person name="Guigo R."/>
            <person name="Gustafson E.A."/>
            <person name="Haerty W."/>
            <person name="Hahn M.W."/>
            <person name="Halligan D.L."/>
            <person name="Halpern A.L."/>
            <person name="Halter G.M."/>
            <person name="Han M.V."/>
            <person name="Heger A."/>
            <person name="Hillier L."/>
            <person name="Hinrichs A.S."/>
            <person name="Holmes I."/>
            <person name="Hoskins R.A."/>
            <person name="Hubisz M.J."/>
            <person name="Hultmark D."/>
            <person name="Huntley M.A."/>
            <person name="Jaffe D.B."/>
            <person name="Jagadeeshan S."/>
            <person name="Jeck W.R."/>
            <person name="Johnson J."/>
            <person name="Jones C.D."/>
            <person name="Jordan W.C."/>
            <person name="Karpen G.H."/>
            <person name="Kataoka E."/>
            <person name="Keightley P.D."/>
            <person name="Kheradpour P."/>
            <person name="Kirkness E.F."/>
            <person name="Koerich L.B."/>
            <person name="Kristiansen K."/>
            <person name="Kudrna D."/>
            <person name="Kulathinal R.J."/>
            <person name="Kumar S."/>
            <person name="Kwok R."/>
            <person name="Lander E."/>
            <person name="Langley C.H."/>
            <person name="Lapoint R."/>
            <person name="Lazzaro B.P."/>
            <person name="Lee S.J."/>
            <person name="Levesque L."/>
            <person name="Li R."/>
            <person name="Lin C.F."/>
            <person name="Lin M.F."/>
            <person name="Lindblad-Toh K."/>
            <person name="Llopart A."/>
            <person name="Long M."/>
            <person name="Low L."/>
            <person name="Lozovsky E."/>
            <person name="Lu J."/>
            <person name="Luo M."/>
            <person name="Machado C.A."/>
            <person name="Makalowski W."/>
            <person name="Marzo M."/>
            <person name="Matsuda M."/>
            <person name="Matzkin L."/>
            <person name="McAllister B."/>
            <person name="McBride C.S."/>
            <person name="McKernan B."/>
            <person name="McKernan K."/>
            <person name="Mendez-Lago M."/>
            <person name="Minx P."/>
            <person name="Mollenhauer M.U."/>
            <person name="Montooth K."/>
            <person name="Mount S.M."/>
            <person name="Mu X."/>
            <person name="Myers E."/>
            <person name="Negre B."/>
            <person name="Newfeld S."/>
            <person name="Nielsen R."/>
            <person name="Noor M.A."/>
            <person name="O'Grady P."/>
            <person name="Pachter L."/>
            <person name="Papaceit M."/>
            <person name="Parisi M.J."/>
            <person name="Parisi M."/>
            <person name="Parts L."/>
            <person name="Pedersen J.S."/>
            <person name="Pesole G."/>
            <person name="Phillippy A.M."/>
            <person name="Ponting C.P."/>
            <person name="Pop M."/>
            <person name="Porcelli D."/>
            <person name="Powell J.R."/>
            <person name="Prohaska S."/>
            <person name="Pruitt K."/>
            <person name="Puig M."/>
            <person name="Quesneville H."/>
            <person name="Ram K.R."/>
            <person name="Rand D."/>
            <person name="Rasmussen M.D."/>
            <person name="Reed L.K."/>
            <person name="Reenan R."/>
            <person name="Reily A."/>
            <person name="Remington K.A."/>
            <person name="Rieger T.T."/>
            <person name="Ritchie M.G."/>
            <person name="Robin C."/>
            <person name="Rogers Y.H."/>
            <person name="Rohde C."/>
            <person name="Rozas J."/>
            <person name="Rubenfield M.J."/>
            <person name="Ruiz A."/>
            <person name="Russo S."/>
            <person name="Salzberg S.L."/>
            <person name="Sanchez-Gracia A."/>
            <person name="Saranga D.J."/>
            <person name="Sato H."/>
            <person name="Schaeffer S.W."/>
            <person name="Schatz M.C."/>
            <person name="Schlenke T."/>
            <person name="Schwartz R."/>
            <person name="Segarra C."/>
            <person name="Singh R.S."/>
            <person name="Sirot L."/>
            <person name="Sirota M."/>
            <person name="Sisneros N.B."/>
            <person name="Smith C.D."/>
            <person name="Smith T.F."/>
            <person name="Spieth J."/>
            <person name="Stage D.E."/>
            <person name="Stark A."/>
            <person name="Stephan W."/>
            <person name="Strausberg R.L."/>
            <person name="Strempel S."/>
            <person name="Sturgill D."/>
            <person name="Sutton G."/>
            <person name="Sutton G.G."/>
            <person name="Tao W."/>
            <person name="Teichmann S."/>
            <person name="Tobari Y.N."/>
            <person name="Tomimura Y."/>
            <person name="Tsolas J.M."/>
            <person name="Valente V.L."/>
            <person name="Venter E."/>
            <person name="Venter J.C."/>
            <person name="Vicario S."/>
            <person name="Vieira F.G."/>
            <person name="Vilella A.J."/>
            <person name="Villasante A."/>
            <person name="Walenz B."/>
            <person name="Wang J."/>
            <person name="Wasserman M."/>
            <person name="Watts T."/>
            <person name="Wilson D."/>
            <person name="Wilson R.K."/>
            <person name="Wing R.A."/>
            <person name="Wolfner M.F."/>
            <person name="Wong A."/>
            <person name="Wong G.K."/>
            <person name="Wu C.I."/>
            <person name="Wu G."/>
            <person name="Yamamoto D."/>
            <person name="Yang H.P."/>
            <person name="Yang S.P."/>
            <person name="Yorke J.A."/>
            <person name="Yoshida K."/>
            <person name="Zdobnov E."/>
            <person name="Zhang P."/>
            <person name="Zhang Y."/>
            <person name="Zimin A.V."/>
            <person name="Baldwin J."/>
            <person name="Abdouelleil A."/>
            <person name="Abdulkadir J."/>
            <person name="Abebe A."/>
            <person name="Abera B."/>
            <person name="Abreu J."/>
            <person name="Acer S.C."/>
            <person name="Aftuck L."/>
            <person name="Alexander A."/>
            <person name="An P."/>
            <person name="Anderson E."/>
            <person name="Anderson S."/>
            <person name="Arachi H."/>
            <person name="Azer M."/>
            <person name="Bachantsang P."/>
            <person name="Barry A."/>
            <person name="Bayul T."/>
            <person name="Berlin A."/>
            <person name="Bessette D."/>
            <person name="Bloom T."/>
            <person name="Blye J."/>
            <person name="Boguslavskiy L."/>
            <person name="Bonnet C."/>
            <person name="Boukhgalter B."/>
            <person name="Bourzgui I."/>
            <person name="Brown A."/>
            <person name="Cahill P."/>
            <person name="Channer S."/>
            <person name="Cheshatsang Y."/>
            <person name="Chuda L."/>
            <person name="Citroen M."/>
            <person name="Collymore A."/>
            <person name="Cooke P."/>
            <person name="Costello M."/>
            <person name="D'Aco K."/>
            <person name="Daza R."/>
            <person name="De Haan G."/>
            <person name="DeGray S."/>
            <person name="DeMaso C."/>
            <person name="Dhargay N."/>
            <person name="Dooley K."/>
            <person name="Dooley E."/>
            <person name="Doricent M."/>
            <person name="Dorje P."/>
            <person name="Dorjee K."/>
            <person name="Dupes A."/>
            <person name="Elong R."/>
            <person name="Falk J."/>
            <person name="Farina A."/>
            <person name="Faro S."/>
            <person name="Ferguson D."/>
            <person name="Fisher S."/>
            <person name="Foley C.D."/>
            <person name="Franke A."/>
            <person name="Friedrich D."/>
            <person name="Gadbois L."/>
            <person name="Gearin G."/>
            <person name="Gearin C.R."/>
            <person name="Giannoukos G."/>
            <person name="Goode T."/>
            <person name="Graham J."/>
            <person name="Grandbois E."/>
            <person name="Grewal S."/>
            <person name="Gyaltsen K."/>
            <person name="Hafez N."/>
            <person name="Hagos B."/>
            <person name="Hall J."/>
            <person name="Henson C."/>
            <person name="Hollinger A."/>
            <person name="Honan T."/>
            <person name="Huard M.D."/>
            <person name="Hughes L."/>
            <person name="Hurhula B."/>
            <person name="Husby M.E."/>
            <person name="Kamat A."/>
            <person name="Kanga B."/>
            <person name="Kashin S."/>
            <person name="Khazanovich D."/>
            <person name="Kisner P."/>
            <person name="Lance K."/>
            <person name="Lara M."/>
            <person name="Lee W."/>
            <person name="Lennon N."/>
            <person name="Letendre F."/>
            <person name="LeVine R."/>
            <person name="Lipovsky A."/>
            <person name="Liu X."/>
            <person name="Liu J."/>
            <person name="Liu S."/>
            <person name="Lokyitsang T."/>
            <person name="Lokyitsang Y."/>
            <person name="Lubonja R."/>
            <person name="Lui A."/>
            <person name="MacDonald P."/>
            <person name="Magnisalis V."/>
            <person name="Maru K."/>
            <person name="Matthews C."/>
            <person name="McCusker W."/>
            <person name="McDonough S."/>
            <person name="Mehta T."/>
            <person name="Meldrim J."/>
            <person name="Meneus L."/>
            <person name="Mihai O."/>
            <person name="Mihalev A."/>
            <person name="Mihova T."/>
            <person name="Mittelman R."/>
            <person name="Mlenga V."/>
            <person name="Montmayeur A."/>
            <person name="Mulrain L."/>
            <person name="Navidi A."/>
            <person name="Naylor J."/>
            <person name="Negash T."/>
            <person name="Nguyen T."/>
            <person name="Nguyen N."/>
            <person name="Nicol R."/>
            <person name="Norbu C."/>
            <person name="Norbu N."/>
            <person name="Novod N."/>
            <person name="O'Neill B."/>
            <person name="Osman S."/>
            <person name="Markiewicz E."/>
            <person name="Oyono O.L."/>
            <person name="Patti C."/>
            <person name="Phunkhang P."/>
            <person name="Pierre F."/>
            <person name="Priest M."/>
            <person name="Raghuraman S."/>
            <person name="Rege F."/>
            <person name="Reyes R."/>
            <person name="Rise C."/>
            <person name="Rogov P."/>
            <person name="Ross K."/>
            <person name="Ryan E."/>
            <person name="Settipalli S."/>
            <person name="Shea T."/>
            <person name="Sherpa N."/>
            <person name="Shi L."/>
            <person name="Shih D."/>
            <person name="Sparrow T."/>
            <person name="Spaulding J."/>
            <person name="Stalker J."/>
            <person name="Stange-Thomann N."/>
            <person name="Stavropoulos S."/>
            <person name="Stone C."/>
            <person name="Strader C."/>
            <person name="Tesfaye S."/>
            <person name="Thomson T."/>
            <person name="Thoulutsang Y."/>
            <person name="Thoulutsang D."/>
            <person name="Topham K."/>
            <person name="Topping I."/>
            <person name="Tsamla T."/>
            <person name="Vassiliev H."/>
            <person name="Vo A."/>
            <person name="Wangchuk T."/>
            <person name="Wangdi T."/>
            <person name="Weiand M."/>
            <person name="Wilkinson J."/>
            <person name="Wilson A."/>
            <person name="Yadav S."/>
            <person name="Young G."/>
            <person name="Yu Q."/>
            <person name="Zembek L."/>
            <person name="Zhong D."/>
            <person name="Zimmer A."/>
            <person name="Zwirko Z."/>
            <person name="Jaffe D.B."/>
            <person name="Alvarez P."/>
            <person name="Brockman W."/>
            <person name="Butler J."/>
            <person name="Chin C."/>
            <person name="Gnerre S."/>
            <person name="Grabherr M."/>
            <person name="Kleber M."/>
            <person name="Mauceli E."/>
            <person name="MacCallum I."/>
        </authorList>
    </citation>
    <scope>NUCLEOTIDE SEQUENCE [LARGE SCALE GENOMIC DNA]</scope>
    <source>
        <strain evidence="4">Rob3c / Tucson 14021-0248.25</strain>
    </source>
</reference>
<evidence type="ECO:0000256" key="2">
    <source>
        <dbReference type="SAM" id="Phobius"/>
    </source>
</evidence>